<dbReference type="Proteomes" id="UP001454036">
    <property type="component" value="Unassembled WGS sequence"/>
</dbReference>
<evidence type="ECO:0000313" key="1">
    <source>
        <dbReference type="EMBL" id="GAA0184430.1"/>
    </source>
</evidence>
<dbReference type="EMBL" id="BAABME010011890">
    <property type="protein sequence ID" value="GAA0184430.1"/>
    <property type="molecule type" value="Genomic_DNA"/>
</dbReference>
<name>A0AAV3RVC7_LITER</name>
<evidence type="ECO:0000313" key="2">
    <source>
        <dbReference type="Proteomes" id="UP001454036"/>
    </source>
</evidence>
<dbReference type="AlphaFoldDB" id="A0AAV3RVC7"/>
<accession>A0AAV3RVC7</accession>
<dbReference type="Gene3D" id="3.80.10.10">
    <property type="entry name" value="Ribonuclease Inhibitor"/>
    <property type="match status" value="1"/>
</dbReference>
<gene>
    <name evidence="1" type="ORF">LIER_31718</name>
</gene>
<dbReference type="SUPFAM" id="SSF52047">
    <property type="entry name" value="RNI-like"/>
    <property type="match status" value="1"/>
</dbReference>
<proteinExistence type="predicted"/>
<sequence>MSTKIRADIHCIETLHRKKLKPLCIELISRTMKRYPNVQNVDFTNCPRVENDELISVSDAYKDTLRSINVSKSKLFTHVCLSSLAELDLSNATELTDLAAANIDDAEIWRNCLWLGVI</sequence>
<keyword evidence="2" id="KW-1185">Reference proteome</keyword>
<protein>
    <submittedName>
        <fullName evidence="1">Uncharacterized protein</fullName>
    </submittedName>
</protein>
<reference evidence="1 2" key="1">
    <citation type="submission" date="2024-01" db="EMBL/GenBank/DDBJ databases">
        <title>The complete chloroplast genome sequence of Lithospermum erythrorhizon: insights into the phylogenetic relationship among Boraginaceae species and the maternal lineages of purple gromwells.</title>
        <authorList>
            <person name="Okada T."/>
            <person name="Watanabe K."/>
        </authorList>
    </citation>
    <scope>NUCLEOTIDE SEQUENCE [LARGE SCALE GENOMIC DNA]</scope>
</reference>
<organism evidence="1 2">
    <name type="scientific">Lithospermum erythrorhizon</name>
    <name type="common">Purple gromwell</name>
    <name type="synonym">Lithospermum officinale var. erythrorhizon</name>
    <dbReference type="NCBI Taxonomy" id="34254"/>
    <lineage>
        <taxon>Eukaryota</taxon>
        <taxon>Viridiplantae</taxon>
        <taxon>Streptophyta</taxon>
        <taxon>Embryophyta</taxon>
        <taxon>Tracheophyta</taxon>
        <taxon>Spermatophyta</taxon>
        <taxon>Magnoliopsida</taxon>
        <taxon>eudicotyledons</taxon>
        <taxon>Gunneridae</taxon>
        <taxon>Pentapetalae</taxon>
        <taxon>asterids</taxon>
        <taxon>lamiids</taxon>
        <taxon>Boraginales</taxon>
        <taxon>Boraginaceae</taxon>
        <taxon>Boraginoideae</taxon>
        <taxon>Lithospermeae</taxon>
        <taxon>Lithospermum</taxon>
    </lineage>
</organism>
<dbReference type="InterPro" id="IPR032675">
    <property type="entry name" value="LRR_dom_sf"/>
</dbReference>
<comment type="caution">
    <text evidence="1">The sequence shown here is derived from an EMBL/GenBank/DDBJ whole genome shotgun (WGS) entry which is preliminary data.</text>
</comment>